<dbReference type="EMBL" id="LIYD01000005">
    <property type="protein sequence ID" value="KOS06213.1"/>
    <property type="molecule type" value="Genomic_DNA"/>
</dbReference>
<reference evidence="1 2" key="1">
    <citation type="submission" date="2015-08" db="EMBL/GenBank/DDBJ databases">
        <title>Whole genome sequence of Flavobacterium akiainvivens IK-1T, from decaying Wikstroemia oahuensis, an endemic Hawaiian shrub.</title>
        <authorList>
            <person name="Wan X."/>
            <person name="Hou S."/>
            <person name="Saito J."/>
            <person name="Donachie S."/>
        </authorList>
    </citation>
    <scope>NUCLEOTIDE SEQUENCE [LARGE SCALE GENOMIC DNA]</scope>
    <source>
        <strain evidence="1 2">IK-1</strain>
    </source>
</reference>
<dbReference type="Proteomes" id="UP000037755">
    <property type="component" value="Unassembled WGS sequence"/>
</dbReference>
<dbReference type="Gene3D" id="3.40.50.2300">
    <property type="match status" value="1"/>
</dbReference>
<protein>
    <recommendedName>
        <fullName evidence="3">Response regulatory domain-containing protein</fullName>
    </recommendedName>
</protein>
<evidence type="ECO:0000313" key="1">
    <source>
        <dbReference type="EMBL" id="KOS06213.1"/>
    </source>
</evidence>
<evidence type="ECO:0000313" key="2">
    <source>
        <dbReference type="Proteomes" id="UP000037755"/>
    </source>
</evidence>
<accession>A0A0M8M9B2</accession>
<name>A0A0M8M9B2_9FLAO</name>
<keyword evidence="2" id="KW-1185">Reference proteome</keyword>
<dbReference type="InterPro" id="IPR011006">
    <property type="entry name" value="CheY-like_superfamily"/>
</dbReference>
<dbReference type="SUPFAM" id="SSF52172">
    <property type="entry name" value="CheY-like"/>
    <property type="match status" value="1"/>
</dbReference>
<dbReference type="AlphaFoldDB" id="A0A0M8M9B2"/>
<dbReference type="PATRIC" id="fig|1202724.3.peg.1941"/>
<sequence>MVSSCKETPSIVYTPKFQKTNLEEPAAFCCRFFIFVEPTSVTKMKLFVIDWTKDSTTPLLDACTTCGHEVVGRELTDGAEAYRKTGTTKPDAIVVNYAVKPSHGRMTAQSIRGRKGTSQIPIYFIDGEEDENEKVANIGLCLSGEELRDLLTTEL</sequence>
<organism evidence="1 2">
    <name type="scientific">Flavobacterium akiainvivens</name>
    <dbReference type="NCBI Taxonomy" id="1202724"/>
    <lineage>
        <taxon>Bacteria</taxon>
        <taxon>Pseudomonadati</taxon>
        <taxon>Bacteroidota</taxon>
        <taxon>Flavobacteriia</taxon>
        <taxon>Flavobacteriales</taxon>
        <taxon>Flavobacteriaceae</taxon>
        <taxon>Flavobacterium</taxon>
    </lineage>
</organism>
<comment type="caution">
    <text evidence="1">The sequence shown here is derived from an EMBL/GenBank/DDBJ whole genome shotgun (WGS) entry which is preliminary data.</text>
</comment>
<dbReference type="STRING" id="1202724.AM493_09350"/>
<gene>
    <name evidence="1" type="ORF">AM493_09350</name>
</gene>
<evidence type="ECO:0008006" key="3">
    <source>
        <dbReference type="Google" id="ProtNLM"/>
    </source>
</evidence>
<proteinExistence type="predicted"/>